<protein>
    <submittedName>
        <fullName evidence="1">Uncharacterized protein</fullName>
    </submittedName>
</protein>
<keyword evidence="2" id="KW-1185">Reference proteome</keyword>
<evidence type="ECO:0000313" key="1">
    <source>
        <dbReference type="EMBL" id="EFQ36091.1"/>
    </source>
</evidence>
<dbReference type="RefSeq" id="XP_008100111.1">
    <property type="nucleotide sequence ID" value="XM_008101920.1"/>
</dbReference>
<dbReference type="Proteomes" id="UP000008782">
    <property type="component" value="Unassembled WGS sequence"/>
</dbReference>
<reference evidence="2" key="1">
    <citation type="journal article" date="2012" name="Nat. Genet.">
        <title>Lifestyle transitions in plant pathogenic Colletotrichum fungi deciphered by genome and transcriptome analyses.</title>
        <authorList>
            <person name="O'Connell R.J."/>
            <person name="Thon M.R."/>
            <person name="Hacquard S."/>
            <person name="Amyotte S.G."/>
            <person name="Kleemann J."/>
            <person name="Torres M.F."/>
            <person name="Damm U."/>
            <person name="Buiate E.A."/>
            <person name="Epstein L."/>
            <person name="Alkan N."/>
            <person name="Altmueller J."/>
            <person name="Alvarado-Balderrama L."/>
            <person name="Bauser C.A."/>
            <person name="Becker C."/>
            <person name="Birren B.W."/>
            <person name="Chen Z."/>
            <person name="Choi J."/>
            <person name="Crouch J.A."/>
            <person name="Duvick J.P."/>
            <person name="Farman M.A."/>
            <person name="Gan P."/>
            <person name="Heiman D."/>
            <person name="Henrissat B."/>
            <person name="Howard R.J."/>
            <person name="Kabbage M."/>
            <person name="Koch C."/>
            <person name="Kracher B."/>
            <person name="Kubo Y."/>
            <person name="Law A.D."/>
            <person name="Lebrun M.-H."/>
            <person name="Lee Y.-H."/>
            <person name="Miyara I."/>
            <person name="Moore N."/>
            <person name="Neumann U."/>
            <person name="Nordstroem K."/>
            <person name="Panaccione D.G."/>
            <person name="Panstruga R."/>
            <person name="Place M."/>
            <person name="Proctor R.H."/>
            <person name="Prusky D."/>
            <person name="Rech G."/>
            <person name="Reinhardt R."/>
            <person name="Rollins J.A."/>
            <person name="Rounsley S."/>
            <person name="Schardl C.L."/>
            <person name="Schwartz D.C."/>
            <person name="Shenoy N."/>
            <person name="Shirasu K."/>
            <person name="Sikhakolli U.R."/>
            <person name="Stueber K."/>
            <person name="Sukno S.A."/>
            <person name="Sweigard J.A."/>
            <person name="Takano Y."/>
            <person name="Takahara H."/>
            <person name="Trail F."/>
            <person name="van der Does H.C."/>
            <person name="Voll L.M."/>
            <person name="Will I."/>
            <person name="Young S."/>
            <person name="Zeng Q."/>
            <person name="Zhang J."/>
            <person name="Zhou S."/>
            <person name="Dickman M.B."/>
            <person name="Schulze-Lefert P."/>
            <person name="Ver Loren van Themaat E."/>
            <person name="Ma L.-J."/>
            <person name="Vaillancourt L.J."/>
        </authorList>
    </citation>
    <scope>NUCLEOTIDE SEQUENCE [LARGE SCALE GENOMIC DNA]</scope>
    <source>
        <strain evidence="2">M1.001 / M2 / FGSC 10212</strain>
    </source>
</reference>
<name>E3QZ03_COLGM</name>
<dbReference type="VEuPathDB" id="FungiDB:GLRG_11235"/>
<dbReference type="GeneID" id="24416600"/>
<gene>
    <name evidence="1" type="ORF">GLRG_11235</name>
</gene>
<organism evidence="2">
    <name type="scientific">Colletotrichum graminicola (strain M1.001 / M2 / FGSC 10212)</name>
    <name type="common">Maize anthracnose fungus</name>
    <name type="synonym">Glomerella graminicola</name>
    <dbReference type="NCBI Taxonomy" id="645133"/>
    <lineage>
        <taxon>Eukaryota</taxon>
        <taxon>Fungi</taxon>
        <taxon>Dikarya</taxon>
        <taxon>Ascomycota</taxon>
        <taxon>Pezizomycotina</taxon>
        <taxon>Sordariomycetes</taxon>
        <taxon>Hypocreomycetidae</taxon>
        <taxon>Glomerellales</taxon>
        <taxon>Glomerellaceae</taxon>
        <taxon>Colletotrichum</taxon>
        <taxon>Colletotrichum graminicola species complex</taxon>
    </lineage>
</organism>
<dbReference type="EMBL" id="GG697408">
    <property type="protein sequence ID" value="EFQ36091.1"/>
    <property type="molecule type" value="Genomic_DNA"/>
</dbReference>
<proteinExistence type="predicted"/>
<dbReference type="AlphaFoldDB" id="E3QZ03"/>
<dbReference type="HOGENOM" id="CLU_2941594_0_0_1"/>
<evidence type="ECO:0000313" key="2">
    <source>
        <dbReference type="Proteomes" id="UP000008782"/>
    </source>
</evidence>
<accession>E3QZ03</accession>
<sequence length="60" mass="7097">MNYFLDVKNTIFREYEYEWETQSASENGLHNPLRTRASFCRVFRGNKRRSPTNGLVLPSV</sequence>